<organism evidence="1 2">
    <name type="scientific">Armillaria gallica</name>
    <name type="common">Bulbous honey fungus</name>
    <name type="synonym">Armillaria bulbosa</name>
    <dbReference type="NCBI Taxonomy" id="47427"/>
    <lineage>
        <taxon>Eukaryota</taxon>
        <taxon>Fungi</taxon>
        <taxon>Dikarya</taxon>
        <taxon>Basidiomycota</taxon>
        <taxon>Agaricomycotina</taxon>
        <taxon>Agaricomycetes</taxon>
        <taxon>Agaricomycetidae</taxon>
        <taxon>Agaricales</taxon>
        <taxon>Marasmiineae</taxon>
        <taxon>Physalacriaceae</taxon>
        <taxon>Armillaria</taxon>
    </lineage>
</organism>
<dbReference type="AlphaFoldDB" id="A0A2H3DAL9"/>
<dbReference type="STRING" id="47427.A0A2H3DAL9"/>
<gene>
    <name evidence="1" type="ORF">ARMGADRAFT_1085243</name>
</gene>
<dbReference type="Gene3D" id="1.20.5.170">
    <property type="match status" value="1"/>
</dbReference>
<name>A0A2H3DAL9_ARMGA</name>
<dbReference type="InterPro" id="IPR046347">
    <property type="entry name" value="bZIP_sf"/>
</dbReference>
<evidence type="ECO:0000313" key="1">
    <source>
        <dbReference type="EMBL" id="PBK87908.1"/>
    </source>
</evidence>
<accession>A0A2H3DAL9</accession>
<dbReference type="EMBL" id="KZ293676">
    <property type="protein sequence ID" value="PBK87908.1"/>
    <property type="molecule type" value="Genomic_DNA"/>
</dbReference>
<reference evidence="2" key="1">
    <citation type="journal article" date="2017" name="Nat. Ecol. Evol.">
        <title>Genome expansion and lineage-specific genetic innovations in the forest pathogenic fungi Armillaria.</title>
        <authorList>
            <person name="Sipos G."/>
            <person name="Prasanna A.N."/>
            <person name="Walter M.C."/>
            <person name="O'Connor E."/>
            <person name="Balint B."/>
            <person name="Krizsan K."/>
            <person name="Kiss B."/>
            <person name="Hess J."/>
            <person name="Varga T."/>
            <person name="Slot J."/>
            <person name="Riley R."/>
            <person name="Boka B."/>
            <person name="Rigling D."/>
            <person name="Barry K."/>
            <person name="Lee J."/>
            <person name="Mihaltcheva S."/>
            <person name="LaButti K."/>
            <person name="Lipzen A."/>
            <person name="Waldron R."/>
            <person name="Moloney N.M."/>
            <person name="Sperisen C."/>
            <person name="Kredics L."/>
            <person name="Vagvoelgyi C."/>
            <person name="Patrignani A."/>
            <person name="Fitzpatrick D."/>
            <person name="Nagy I."/>
            <person name="Doyle S."/>
            <person name="Anderson J.B."/>
            <person name="Grigoriev I.V."/>
            <person name="Gueldener U."/>
            <person name="Muensterkoetter M."/>
            <person name="Nagy L.G."/>
        </authorList>
    </citation>
    <scope>NUCLEOTIDE SEQUENCE [LARGE SCALE GENOMIC DNA]</scope>
    <source>
        <strain evidence="2">Ar21-2</strain>
    </source>
</reference>
<dbReference type="InParanoid" id="A0A2H3DAL9"/>
<sequence>MSCKEKCQLHNKISAQNFHMQRKEYVSTLELDIVEWDHLLQSFRDELGSTQLENTALC</sequence>
<protein>
    <submittedName>
        <fullName evidence="1">Uncharacterized protein</fullName>
    </submittedName>
</protein>
<dbReference type="Proteomes" id="UP000217790">
    <property type="component" value="Unassembled WGS sequence"/>
</dbReference>
<dbReference type="SUPFAM" id="SSF57959">
    <property type="entry name" value="Leucine zipper domain"/>
    <property type="match status" value="1"/>
</dbReference>
<dbReference type="GO" id="GO:0003700">
    <property type="term" value="F:DNA-binding transcription factor activity"/>
    <property type="evidence" value="ECO:0007669"/>
    <property type="project" value="InterPro"/>
</dbReference>
<proteinExistence type="predicted"/>
<dbReference type="OrthoDB" id="5571888at2759"/>
<keyword evidence="2" id="KW-1185">Reference proteome</keyword>
<evidence type="ECO:0000313" key="2">
    <source>
        <dbReference type="Proteomes" id="UP000217790"/>
    </source>
</evidence>